<dbReference type="Pfam" id="PF00005">
    <property type="entry name" value="ABC_tran"/>
    <property type="match status" value="2"/>
</dbReference>
<dbReference type="STRING" id="764103.G7E3R7"/>
<reference evidence="14 15" key="1">
    <citation type="journal article" date="2011" name="J. Gen. Appl. Microbiol.">
        <title>Draft genome sequencing of the enigmatic basidiomycete Mixia osmundae.</title>
        <authorList>
            <person name="Nishida H."/>
            <person name="Nagatsuka Y."/>
            <person name="Sugiyama J."/>
        </authorList>
    </citation>
    <scope>NUCLEOTIDE SEQUENCE [LARGE SCALE GENOMIC DNA]</scope>
    <source>
        <strain evidence="15">CBS 9802 / IAM 14324 / JCM 22182 / KY 12970</strain>
    </source>
</reference>
<gene>
    <name evidence="14" type="primary">Mo04155.2</name>
    <name evidence="14" type="ORF">E5Q_04155.2</name>
</gene>
<sequence>MLKYNGWESAIEERIMATRREELKYQKYDYYLEATFDFIWSVTPMLGVLISFYFHTKVFGKTLTPSTAFAFLAVSTELEYALNCLPDTLVSLLSTLVSLRRIEAYLSSPDISEDAAVEVDLIKARPPTFSSPTEAKIEFRSATIAWPAIPAKEEDDGELETETPGGRRRFMLTDLDLVFDVGSLSVVCGPLGSGKTLLLHALLGEADVLAGQILAPKSPTNGLPLPGQYRPIGDDDWLQESLAYVPQTPWLSNASIRDNILFALPMNQDRYEEVLRVCSLEADLGIMEDGDLTEVGERGVTLSGGQKARVSLARAVYSRARHVYLDDVLSAVDSHTAQTIVKECLRGRLMRSRTIVLVTHHVALVGPVSDQIFALEHGSLAWSGTPDAFFESDAAKTLAEDAKSRPKAQTRRSSILIVNKQADDDDSDSGSDSSSESESEDEKGLLSAPRKLIEDEARAVGAVSRDVWKMHISAQGSAIFWTCFATLFIGTNALEIARTGWLARWTGSGENAVRLQDSQADSINFYLGIYALLTIGSVVISTGRWLILYNGSIRASTRIFKGLLHAVLKAPLRFHDTIAIGRLLNRFGKDCEVMDSELADHEGRSLIYALSMIVTVVTVSLVTPAFLLVFFLLAPIYVYFGRIYSRTARELRRLGSTTKSPVFSLYGEIVSEDGAAIVRAFGGSARYMFLLLQRVDQNITFEYMNWAVSRWLSVRFQILSAVIVGIAGFTLISADGAIDAALAGFALTFALELSNDLLFLVRRWTTLELAMVGMERIREYSLIDQEAADFVEPRPPAHWPHAGEIIFDEVSVRYAADLPEVLHEVSFSIKPGERVGIVGSTGSGKSSLAQSLFRLMEISHGSIIIDGKDIQHIGLADLRSRLTIVPQDPQLLSGTLRTTLDVFGEHEDSEIYDCLRRVHLLPSDEPMQRPEDSNNVFWDLDYSVNEGADNFSQGQKQLLCMCRALLKRTKVLILDEATASIDYETDRLIQKTIRSEFAGNTLIAIAHRLRTIMSFDRVLLLDAGRVVEFDAPGTLIDNERSRFFALCQSTGEKEFKTLRALAHGGEMPAERKRPKRPKRKSTMKS</sequence>
<evidence type="ECO:0000259" key="12">
    <source>
        <dbReference type="PROSITE" id="PS50893"/>
    </source>
</evidence>
<accession>G7E3R7</accession>
<evidence type="ECO:0000256" key="8">
    <source>
        <dbReference type="ARBA" id="ARBA00023136"/>
    </source>
</evidence>
<dbReference type="CDD" id="cd03250">
    <property type="entry name" value="ABCC_MRP_domain1"/>
    <property type="match status" value="1"/>
</dbReference>
<feature type="domain" description="ABC transporter" evidence="12">
    <location>
        <begin position="805"/>
        <end position="1048"/>
    </location>
</feature>
<keyword evidence="4" id="KW-0677">Repeat</keyword>
<keyword evidence="3 11" id="KW-0812">Transmembrane</keyword>
<evidence type="ECO:0000259" key="13">
    <source>
        <dbReference type="PROSITE" id="PS50929"/>
    </source>
</evidence>
<evidence type="ECO:0000256" key="6">
    <source>
        <dbReference type="ARBA" id="ARBA00022840"/>
    </source>
</evidence>
<comment type="caution">
    <text evidence="14">The sequence shown here is derived from an EMBL/GenBank/DDBJ whole genome shotgun (WGS) entry which is preliminary data.</text>
</comment>
<dbReference type="GO" id="GO:0016887">
    <property type="term" value="F:ATP hydrolysis activity"/>
    <property type="evidence" value="ECO:0007669"/>
    <property type="project" value="InterPro"/>
</dbReference>
<dbReference type="PANTHER" id="PTHR24223:SF353">
    <property type="entry name" value="ABC TRANSPORTER ATP-BINDING PROTEIN_PERMEASE VMR1-RELATED"/>
    <property type="match status" value="1"/>
</dbReference>
<dbReference type="HOGENOM" id="CLU_000604_27_9_1"/>
<dbReference type="AlphaFoldDB" id="G7E3R7"/>
<proteinExistence type="predicted"/>
<dbReference type="FunFam" id="3.40.50.300:FF:001354">
    <property type="entry name" value="ATP-binding cassette (ABC) transporter, putative"/>
    <property type="match status" value="1"/>
</dbReference>
<evidence type="ECO:0000256" key="11">
    <source>
        <dbReference type="SAM" id="Phobius"/>
    </source>
</evidence>
<feature type="compositionally biased region" description="Acidic residues" evidence="10">
    <location>
        <begin position="423"/>
        <end position="441"/>
    </location>
</feature>
<keyword evidence="7 11" id="KW-1133">Transmembrane helix</keyword>
<evidence type="ECO:0000256" key="7">
    <source>
        <dbReference type="ARBA" id="ARBA00022989"/>
    </source>
</evidence>
<feature type="compositionally biased region" description="Basic residues" evidence="10">
    <location>
        <begin position="1072"/>
        <end position="1085"/>
    </location>
</feature>
<dbReference type="GO" id="GO:0005524">
    <property type="term" value="F:ATP binding"/>
    <property type="evidence" value="ECO:0007669"/>
    <property type="project" value="UniProtKB-KW"/>
</dbReference>
<dbReference type="PROSITE" id="PS50929">
    <property type="entry name" value="ABC_TM1F"/>
    <property type="match status" value="2"/>
</dbReference>
<dbReference type="InterPro" id="IPR036640">
    <property type="entry name" value="ABC1_TM_sf"/>
</dbReference>
<dbReference type="SUPFAM" id="SSF90123">
    <property type="entry name" value="ABC transporter transmembrane region"/>
    <property type="match status" value="2"/>
</dbReference>
<dbReference type="Gene3D" id="3.40.50.300">
    <property type="entry name" value="P-loop containing nucleotide triphosphate hydrolases"/>
    <property type="match status" value="2"/>
</dbReference>
<keyword evidence="6" id="KW-0067">ATP-binding</keyword>
<evidence type="ECO:0000256" key="10">
    <source>
        <dbReference type="SAM" id="MobiDB-lite"/>
    </source>
</evidence>
<evidence type="ECO:0000256" key="2">
    <source>
        <dbReference type="ARBA" id="ARBA00022448"/>
    </source>
</evidence>
<dbReference type="PROSITE" id="PS00211">
    <property type="entry name" value="ABC_TRANSPORTER_1"/>
    <property type="match status" value="2"/>
</dbReference>
<dbReference type="PROSITE" id="PS50893">
    <property type="entry name" value="ABC_TRANSPORTER_2"/>
    <property type="match status" value="2"/>
</dbReference>
<evidence type="ECO:0000256" key="5">
    <source>
        <dbReference type="ARBA" id="ARBA00022741"/>
    </source>
</evidence>
<dbReference type="GO" id="GO:0140359">
    <property type="term" value="F:ABC-type transporter activity"/>
    <property type="evidence" value="ECO:0007669"/>
    <property type="project" value="InterPro"/>
</dbReference>
<dbReference type="SMART" id="SM00382">
    <property type="entry name" value="AAA"/>
    <property type="match status" value="2"/>
</dbReference>
<evidence type="ECO:0000256" key="1">
    <source>
        <dbReference type="ARBA" id="ARBA00004141"/>
    </source>
</evidence>
<keyword evidence="5" id="KW-0547">Nucleotide-binding</keyword>
<dbReference type="InterPro" id="IPR011527">
    <property type="entry name" value="ABC1_TM_dom"/>
</dbReference>
<dbReference type="PANTHER" id="PTHR24223">
    <property type="entry name" value="ATP-BINDING CASSETTE SUB-FAMILY C"/>
    <property type="match status" value="1"/>
</dbReference>
<evidence type="ECO:0000313" key="14">
    <source>
        <dbReference type="EMBL" id="GAA97477.1"/>
    </source>
</evidence>
<dbReference type="OrthoDB" id="6500128at2759"/>
<dbReference type="GO" id="GO:0000329">
    <property type="term" value="C:fungal-type vacuole membrane"/>
    <property type="evidence" value="ECO:0007669"/>
    <property type="project" value="TreeGrafter"/>
</dbReference>
<protein>
    <recommendedName>
        <fullName evidence="16">ABC transporter domain-containing protein</fullName>
    </recommendedName>
</protein>
<dbReference type="Proteomes" id="UP000009131">
    <property type="component" value="Unassembled WGS sequence"/>
</dbReference>
<evidence type="ECO:0000256" key="3">
    <source>
        <dbReference type="ARBA" id="ARBA00022692"/>
    </source>
</evidence>
<dbReference type="FunFam" id="1.20.1560.10:FF:000013">
    <property type="entry name" value="ABC transporter C family member 2"/>
    <property type="match status" value="1"/>
</dbReference>
<keyword evidence="8 11" id="KW-0472">Membrane</keyword>
<evidence type="ECO:0000256" key="9">
    <source>
        <dbReference type="ARBA" id="ARBA00023180"/>
    </source>
</evidence>
<organism evidence="14 15">
    <name type="scientific">Mixia osmundae (strain CBS 9802 / IAM 14324 / JCM 22182 / KY 12970)</name>
    <dbReference type="NCBI Taxonomy" id="764103"/>
    <lineage>
        <taxon>Eukaryota</taxon>
        <taxon>Fungi</taxon>
        <taxon>Dikarya</taxon>
        <taxon>Basidiomycota</taxon>
        <taxon>Pucciniomycotina</taxon>
        <taxon>Mixiomycetes</taxon>
        <taxon>Mixiales</taxon>
        <taxon>Mixiaceae</taxon>
        <taxon>Mixia</taxon>
    </lineage>
</organism>
<dbReference type="InterPro" id="IPR003439">
    <property type="entry name" value="ABC_transporter-like_ATP-bd"/>
</dbReference>
<dbReference type="EMBL" id="BABT02000122">
    <property type="protein sequence ID" value="GAA97477.1"/>
    <property type="molecule type" value="Genomic_DNA"/>
</dbReference>
<dbReference type="CDD" id="cd18604">
    <property type="entry name" value="ABC_6TM_VMR1_D2_like"/>
    <property type="match status" value="1"/>
</dbReference>
<feature type="region of interest" description="Disordered" evidence="10">
    <location>
        <begin position="1063"/>
        <end position="1085"/>
    </location>
</feature>
<feature type="domain" description="ABC transporter" evidence="12">
    <location>
        <begin position="151"/>
        <end position="402"/>
    </location>
</feature>
<dbReference type="InterPro" id="IPR017871">
    <property type="entry name" value="ABC_transporter-like_CS"/>
</dbReference>
<feature type="transmembrane region" description="Helical" evidence="11">
    <location>
        <begin position="714"/>
        <end position="734"/>
    </location>
</feature>
<dbReference type="InterPro" id="IPR003593">
    <property type="entry name" value="AAA+_ATPase"/>
</dbReference>
<dbReference type="InterPro" id="IPR050173">
    <property type="entry name" value="ABC_transporter_C-like"/>
</dbReference>
<evidence type="ECO:0000256" key="4">
    <source>
        <dbReference type="ARBA" id="ARBA00022737"/>
    </source>
</evidence>
<feature type="domain" description="ABC transmembrane type-1" evidence="13">
    <location>
        <begin position="1"/>
        <end position="94"/>
    </location>
</feature>
<dbReference type="InParanoid" id="G7E3R7"/>
<dbReference type="CDD" id="cd03244">
    <property type="entry name" value="ABCC_MRP_domain2"/>
    <property type="match status" value="1"/>
</dbReference>
<keyword evidence="15" id="KW-1185">Reference proteome</keyword>
<feature type="region of interest" description="Disordered" evidence="10">
    <location>
        <begin position="400"/>
        <end position="446"/>
    </location>
</feature>
<keyword evidence="2" id="KW-0813">Transport</keyword>
<feature type="domain" description="ABC transmembrane type-1" evidence="13">
    <location>
        <begin position="487"/>
        <end position="769"/>
    </location>
</feature>
<keyword evidence="9" id="KW-0325">Glycoprotein</keyword>
<dbReference type="SUPFAM" id="SSF52540">
    <property type="entry name" value="P-loop containing nucleoside triphosphate hydrolases"/>
    <property type="match status" value="2"/>
</dbReference>
<comment type="subcellular location">
    <subcellularLocation>
        <location evidence="1">Membrane</location>
        <topology evidence="1">Multi-pass membrane protein</topology>
    </subcellularLocation>
</comment>
<feature type="transmembrane region" description="Helical" evidence="11">
    <location>
        <begin position="523"/>
        <end position="547"/>
    </location>
</feature>
<evidence type="ECO:0008006" key="16">
    <source>
        <dbReference type="Google" id="ProtNLM"/>
    </source>
</evidence>
<dbReference type="FunFam" id="3.40.50.300:FF:000825">
    <property type="entry name" value="ABC bile acid transporter"/>
    <property type="match status" value="1"/>
</dbReference>
<name>G7E3R7_MIXOS</name>
<dbReference type="Gene3D" id="1.20.1560.10">
    <property type="entry name" value="ABC transporter type 1, transmembrane domain"/>
    <property type="match status" value="2"/>
</dbReference>
<evidence type="ECO:0000313" key="15">
    <source>
        <dbReference type="Proteomes" id="UP000009131"/>
    </source>
</evidence>
<reference evidence="14 15" key="2">
    <citation type="journal article" date="2012" name="Open Biol.">
        <title>Characteristics of nucleosomes and linker DNA regions on the genome of the basidiomycete Mixia osmundae revealed by mono- and dinucleosome mapping.</title>
        <authorList>
            <person name="Nishida H."/>
            <person name="Kondo S."/>
            <person name="Matsumoto T."/>
            <person name="Suzuki Y."/>
            <person name="Yoshikawa H."/>
            <person name="Taylor T.D."/>
            <person name="Sugiyama J."/>
        </authorList>
    </citation>
    <scope>NUCLEOTIDE SEQUENCE [LARGE SCALE GENOMIC DNA]</scope>
    <source>
        <strain evidence="15">CBS 9802 / IAM 14324 / JCM 22182 / KY 12970</strain>
    </source>
</reference>
<dbReference type="Pfam" id="PF00664">
    <property type="entry name" value="ABC_membrane"/>
    <property type="match status" value="1"/>
</dbReference>
<feature type="transmembrane region" description="Helical" evidence="11">
    <location>
        <begin position="607"/>
        <end position="640"/>
    </location>
</feature>
<dbReference type="InterPro" id="IPR027417">
    <property type="entry name" value="P-loop_NTPase"/>
</dbReference>